<keyword evidence="8" id="KW-0966">Cell projection</keyword>
<dbReference type="Pfam" id="PF04347">
    <property type="entry name" value="FliO"/>
    <property type="match status" value="1"/>
</dbReference>
<evidence type="ECO:0000256" key="1">
    <source>
        <dbReference type="ARBA" id="ARBA00022475"/>
    </source>
</evidence>
<protein>
    <recommendedName>
        <fullName evidence="7">Flagellar protein</fullName>
    </recommendedName>
</protein>
<keyword evidence="4 7" id="KW-0472">Membrane</keyword>
<dbReference type="Proteomes" id="UP000637061">
    <property type="component" value="Unassembled WGS sequence"/>
</dbReference>
<reference evidence="8" key="1">
    <citation type="submission" date="2020-12" db="EMBL/GenBank/DDBJ databases">
        <title>Enhanced detection system for hospital associated transmission using whole genome sequencing surveillance.</title>
        <authorList>
            <person name="Harrison L.H."/>
            <person name="Van Tyne D."/>
            <person name="Marsh J.W."/>
            <person name="Griffith M.P."/>
            <person name="Snyder D.J."/>
            <person name="Cooper V.S."/>
            <person name="Mustapha M."/>
        </authorList>
    </citation>
    <scope>NUCLEOTIDE SEQUENCE</scope>
    <source>
        <strain evidence="8">PSB00042</strain>
    </source>
</reference>
<dbReference type="RefSeq" id="WP_198746165.1">
    <property type="nucleotide sequence ID" value="NZ_JAEHTE010000001.1"/>
</dbReference>
<evidence type="ECO:0000313" key="8">
    <source>
        <dbReference type="EMBL" id="MBI6882550.1"/>
    </source>
</evidence>
<keyword evidence="2 7" id="KW-0812">Transmembrane</keyword>
<name>A0A8I1JJM9_PSEPU</name>
<dbReference type="GO" id="GO:0009425">
    <property type="term" value="C:bacterial-type flagellum basal body"/>
    <property type="evidence" value="ECO:0007669"/>
    <property type="project" value="UniProtKB-SubCell"/>
</dbReference>
<dbReference type="AlphaFoldDB" id="A0A8I1JJM9"/>
<evidence type="ECO:0000256" key="4">
    <source>
        <dbReference type="ARBA" id="ARBA00023136"/>
    </source>
</evidence>
<comment type="subcellular location">
    <subcellularLocation>
        <location evidence="7">Cell membrane</location>
    </subcellularLocation>
    <subcellularLocation>
        <location evidence="7">Bacterial flagellum basal body</location>
    </subcellularLocation>
</comment>
<feature type="transmembrane region" description="Helical" evidence="7">
    <location>
        <begin position="20"/>
        <end position="44"/>
    </location>
</feature>
<dbReference type="GO" id="GO:0044781">
    <property type="term" value="P:bacterial-type flagellum organization"/>
    <property type="evidence" value="ECO:0007669"/>
    <property type="project" value="UniProtKB-UniRule"/>
</dbReference>
<keyword evidence="8" id="KW-0282">Flagellum</keyword>
<accession>A0A8I1JJM9</accession>
<keyword evidence="5 7" id="KW-0975">Bacterial flagellum</keyword>
<organism evidence="8 9">
    <name type="scientific">Pseudomonas putida</name>
    <name type="common">Arthrobacter siderocapsulatus</name>
    <dbReference type="NCBI Taxonomy" id="303"/>
    <lineage>
        <taxon>Bacteria</taxon>
        <taxon>Pseudomonadati</taxon>
        <taxon>Pseudomonadota</taxon>
        <taxon>Gammaproteobacteria</taxon>
        <taxon>Pseudomonadales</taxon>
        <taxon>Pseudomonadaceae</taxon>
        <taxon>Pseudomonas</taxon>
    </lineage>
</organism>
<evidence type="ECO:0000256" key="5">
    <source>
        <dbReference type="ARBA" id="ARBA00023143"/>
    </source>
</evidence>
<keyword evidence="3 7" id="KW-1133">Transmembrane helix</keyword>
<gene>
    <name evidence="8" type="primary">fliO</name>
    <name evidence="8" type="ORF">JEU22_01380</name>
</gene>
<sequence>MSMHEAAKVGASDLDLSIGWAAYGQSILSLVVVVGVILLIGYFLRRLSSGTGTNRSRFKVVGSASVSPKVRLMIVDVEGTRLVLGIGDGNVTKLHELPVPPDSEDDQQEKPLEGNFKERFIQALKRNIL</sequence>
<evidence type="ECO:0000256" key="6">
    <source>
        <dbReference type="ARBA" id="ARBA00037937"/>
    </source>
</evidence>
<comment type="similarity">
    <text evidence="6 7">Belongs to the FliO/MopB family.</text>
</comment>
<keyword evidence="1 7" id="KW-1003">Cell membrane</keyword>
<dbReference type="PANTHER" id="PTHR38766:SF1">
    <property type="entry name" value="FLAGELLAR PROTEIN FLIO"/>
    <property type="match status" value="1"/>
</dbReference>
<dbReference type="EMBL" id="JAEHTE010000001">
    <property type="protein sequence ID" value="MBI6882550.1"/>
    <property type="molecule type" value="Genomic_DNA"/>
</dbReference>
<dbReference type="GO" id="GO:0005886">
    <property type="term" value="C:plasma membrane"/>
    <property type="evidence" value="ECO:0007669"/>
    <property type="project" value="UniProtKB-SubCell"/>
</dbReference>
<evidence type="ECO:0000256" key="2">
    <source>
        <dbReference type="ARBA" id="ARBA00022692"/>
    </source>
</evidence>
<dbReference type="NCBIfam" id="TIGR03500">
    <property type="entry name" value="FliO_TIGR"/>
    <property type="match status" value="1"/>
</dbReference>
<evidence type="ECO:0000256" key="7">
    <source>
        <dbReference type="RuleBase" id="RU362064"/>
    </source>
</evidence>
<evidence type="ECO:0000256" key="3">
    <source>
        <dbReference type="ARBA" id="ARBA00022989"/>
    </source>
</evidence>
<evidence type="ECO:0000313" key="9">
    <source>
        <dbReference type="Proteomes" id="UP000637061"/>
    </source>
</evidence>
<keyword evidence="8" id="KW-0969">Cilium</keyword>
<dbReference type="PANTHER" id="PTHR38766">
    <property type="entry name" value="FLAGELLAR PROTEIN FLIO"/>
    <property type="match status" value="1"/>
</dbReference>
<dbReference type="InterPro" id="IPR052205">
    <property type="entry name" value="FliO/MopB"/>
</dbReference>
<comment type="caution">
    <text evidence="8">The sequence shown here is derived from an EMBL/GenBank/DDBJ whole genome shotgun (WGS) entry which is preliminary data.</text>
</comment>
<dbReference type="InterPro" id="IPR022781">
    <property type="entry name" value="Flagellar_biosynth_FliO"/>
</dbReference>
<proteinExistence type="inferred from homology"/>